<evidence type="ECO:0000313" key="3">
    <source>
        <dbReference type="EMBL" id="MFC5583464.1"/>
    </source>
</evidence>
<dbReference type="Proteomes" id="UP001596111">
    <property type="component" value="Unassembled WGS sequence"/>
</dbReference>
<evidence type="ECO:0000313" key="4">
    <source>
        <dbReference type="Proteomes" id="UP001596111"/>
    </source>
</evidence>
<feature type="region of interest" description="Disordered" evidence="1">
    <location>
        <begin position="1"/>
        <end position="20"/>
    </location>
</feature>
<keyword evidence="4" id="KW-1185">Reference proteome</keyword>
<accession>A0ABW0T3H9</accession>
<keyword evidence="2" id="KW-0472">Membrane</keyword>
<feature type="transmembrane region" description="Helical" evidence="2">
    <location>
        <begin position="104"/>
        <end position="126"/>
    </location>
</feature>
<keyword evidence="2" id="KW-0812">Transmembrane</keyword>
<feature type="non-terminal residue" evidence="3">
    <location>
        <position position="1"/>
    </location>
</feature>
<feature type="compositionally biased region" description="Polar residues" evidence="1">
    <location>
        <begin position="7"/>
        <end position="16"/>
    </location>
</feature>
<gene>
    <name evidence="3" type="ORF">ACFPPB_20340</name>
</gene>
<sequence>PRLTSRALKTSSTSDPENGYASTLLSRSSISLSNAHFLIESAHHGVSTAHMLCSATCERLPLADGDEHECAHHVVDCNRVAIAAAGGLVLAAVRVFGKRNPPAWLALLHGLLAGAGLTLLLFAAFSTGVPLLAVWALVLLLIAAVGGLLMNLGYAWNRQLIPKSLMYGHALIAVVGFTLLIVGALD</sequence>
<reference evidence="4" key="1">
    <citation type="journal article" date="2019" name="Int. J. Syst. Evol. Microbiol.">
        <title>The Global Catalogue of Microorganisms (GCM) 10K type strain sequencing project: providing services to taxonomists for standard genome sequencing and annotation.</title>
        <authorList>
            <consortium name="The Broad Institute Genomics Platform"/>
            <consortium name="The Broad Institute Genome Sequencing Center for Infectious Disease"/>
            <person name="Wu L."/>
            <person name="Ma J."/>
        </authorList>
    </citation>
    <scope>NUCLEOTIDE SEQUENCE [LARGE SCALE GENOMIC DNA]</scope>
    <source>
        <strain evidence="4">CGMCC 1.13587</strain>
    </source>
</reference>
<dbReference type="RefSeq" id="WP_377330489.1">
    <property type="nucleotide sequence ID" value="NZ_JBHSNG010000087.1"/>
</dbReference>
<evidence type="ECO:0000256" key="1">
    <source>
        <dbReference type="SAM" id="MobiDB-lite"/>
    </source>
</evidence>
<feature type="transmembrane region" description="Helical" evidence="2">
    <location>
        <begin position="166"/>
        <end position="185"/>
    </location>
</feature>
<name>A0ABW0T3H9_9GAMM</name>
<feature type="transmembrane region" description="Helical" evidence="2">
    <location>
        <begin position="132"/>
        <end position="154"/>
    </location>
</feature>
<protein>
    <submittedName>
        <fullName evidence="3">Uncharacterized protein</fullName>
    </submittedName>
</protein>
<organism evidence="3 4">
    <name type="scientific">Rhodanobacter terrae</name>
    <dbReference type="NCBI Taxonomy" id="418647"/>
    <lineage>
        <taxon>Bacteria</taxon>
        <taxon>Pseudomonadati</taxon>
        <taxon>Pseudomonadota</taxon>
        <taxon>Gammaproteobacteria</taxon>
        <taxon>Lysobacterales</taxon>
        <taxon>Rhodanobacteraceae</taxon>
        <taxon>Rhodanobacter</taxon>
    </lineage>
</organism>
<comment type="caution">
    <text evidence="3">The sequence shown here is derived from an EMBL/GenBank/DDBJ whole genome shotgun (WGS) entry which is preliminary data.</text>
</comment>
<proteinExistence type="predicted"/>
<dbReference type="EMBL" id="JBHSNG010000087">
    <property type="protein sequence ID" value="MFC5583464.1"/>
    <property type="molecule type" value="Genomic_DNA"/>
</dbReference>
<evidence type="ECO:0000256" key="2">
    <source>
        <dbReference type="SAM" id="Phobius"/>
    </source>
</evidence>
<keyword evidence="2" id="KW-1133">Transmembrane helix</keyword>